<dbReference type="Pfam" id="PF03466">
    <property type="entry name" value="LysR_substrate"/>
    <property type="match status" value="1"/>
</dbReference>
<keyword evidence="4" id="KW-0010">Activator</keyword>
<dbReference type="Gene3D" id="1.10.10.10">
    <property type="entry name" value="Winged helix-like DNA-binding domain superfamily/Winged helix DNA-binding domain"/>
    <property type="match status" value="1"/>
</dbReference>
<dbReference type="PRINTS" id="PR00039">
    <property type="entry name" value="HTHLYSR"/>
</dbReference>
<evidence type="ECO:0000256" key="3">
    <source>
        <dbReference type="ARBA" id="ARBA00023125"/>
    </source>
</evidence>
<keyword evidence="8" id="KW-1185">Reference proteome</keyword>
<dbReference type="CDD" id="cd05466">
    <property type="entry name" value="PBP2_LTTR_substrate"/>
    <property type="match status" value="1"/>
</dbReference>
<evidence type="ECO:0000313" key="8">
    <source>
        <dbReference type="Proteomes" id="UP000651852"/>
    </source>
</evidence>
<dbReference type="PANTHER" id="PTHR30346">
    <property type="entry name" value="TRANSCRIPTIONAL DUAL REGULATOR HCAR-RELATED"/>
    <property type="match status" value="1"/>
</dbReference>
<evidence type="ECO:0000313" key="7">
    <source>
        <dbReference type="EMBL" id="MBC3948629.1"/>
    </source>
</evidence>
<evidence type="ECO:0000256" key="4">
    <source>
        <dbReference type="ARBA" id="ARBA00023159"/>
    </source>
</evidence>
<keyword evidence="5" id="KW-0804">Transcription</keyword>
<dbReference type="RefSeq" id="WP_187520388.1">
    <property type="nucleotide sequence ID" value="NZ_JACONW010000005.1"/>
</dbReference>
<dbReference type="InterPro" id="IPR036388">
    <property type="entry name" value="WH-like_DNA-bd_sf"/>
</dbReference>
<evidence type="ECO:0000256" key="1">
    <source>
        <dbReference type="ARBA" id="ARBA00009437"/>
    </source>
</evidence>
<keyword evidence="2" id="KW-0805">Transcription regulation</keyword>
<gene>
    <name evidence="7" type="ORF">H8S59_02455</name>
</gene>
<dbReference type="Proteomes" id="UP000651852">
    <property type="component" value="Unassembled WGS sequence"/>
</dbReference>
<dbReference type="PANTHER" id="PTHR30346:SF26">
    <property type="entry name" value="HYDROGEN PEROXIDE-INDUCIBLE GENES ACTIVATOR"/>
    <property type="match status" value="1"/>
</dbReference>
<proteinExistence type="inferred from homology"/>
<comment type="caution">
    <text evidence="7">The sequence shown here is derived from an EMBL/GenBank/DDBJ whole genome shotgun (WGS) entry which is preliminary data.</text>
</comment>
<protein>
    <submittedName>
        <fullName evidence="7">LysR family transcriptional regulator</fullName>
    </submittedName>
</protein>
<keyword evidence="3" id="KW-0238">DNA-binding</keyword>
<dbReference type="InterPro" id="IPR000847">
    <property type="entry name" value="LysR_HTH_N"/>
</dbReference>
<dbReference type="SUPFAM" id="SSF53850">
    <property type="entry name" value="Periplasmic binding protein-like II"/>
    <property type="match status" value="1"/>
</dbReference>
<sequence length="272" mass="29953">MDIRHLKAFIAVFEERNITAAAQRLCISQPTLSVTIKQLEEALGASLFKRGSRGVEVTEAARSLYPQACSLVGESDALRQRFRIRETRLQLTLGIEHDISPRNVSALLRFAVQAVPELYITLQNGCIGDARLAVEEQRCEDELFLPIWDDPFVFVTAKDAHLGTNTGLYPWIICPDHPSHQRVMPLYGNSTAAAVASSGSLQHSLLLVAAGIGVAVLPRSLVETMQGVTTQLINSPLPSRRVGLCYSSKALEHPAFRLLHDAVRDAPAHRWT</sequence>
<dbReference type="Gene3D" id="3.40.190.10">
    <property type="entry name" value="Periplasmic binding protein-like II"/>
    <property type="match status" value="2"/>
</dbReference>
<evidence type="ECO:0000256" key="2">
    <source>
        <dbReference type="ARBA" id="ARBA00023015"/>
    </source>
</evidence>
<dbReference type="InterPro" id="IPR005119">
    <property type="entry name" value="LysR_subst-bd"/>
</dbReference>
<evidence type="ECO:0000256" key="5">
    <source>
        <dbReference type="ARBA" id="ARBA00023163"/>
    </source>
</evidence>
<accession>A0ABR7AUP4</accession>
<dbReference type="Pfam" id="PF00126">
    <property type="entry name" value="HTH_1"/>
    <property type="match status" value="1"/>
</dbReference>
<comment type="similarity">
    <text evidence="1">Belongs to the LysR transcriptional regulatory family.</text>
</comment>
<dbReference type="InterPro" id="IPR036390">
    <property type="entry name" value="WH_DNA-bd_sf"/>
</dbReference>
<organism evidence="7 8">
    <name type="scientific">Pseudomonas folii</name>
    <dbReference type="NCBI Taxonomy" id="2762593"/>
    <lineage>
        <taxon>Bacteria</taxon>
        <taxon>Pseudomonadati</taxon>
        <taxon>Pseudomonadota</taxon>
        <taxon>Gammaproteobacteria</taxon>
        <taxon>Pseudomonadales</taxon>
        <taxon>Pseudomonadaceae</taxon>
        <taxon>Pseudomonas</taxon>
    </lineage>
</organism>
<name>A0ABR7AUP4_9PSED</name>
<dbReference type="EMBL" id="JACONW010000005">
    <property type="protein sequence ID" value="MBC3948629.1"/>
    <property type="molecule type" value="Genomic_DNA"/>
</dbReference>
<reference evidence="7 8" key="1">
    <citation type="submission" date="2020-08" db="EMBL/GenBank/DDBJ databases">
        <title>Putative novel bacterial strains isolated from necrotic wheat leaf tissues caused by Xanthomonas translucens.</title>
        <authorList>
            <person name="Tambong J.T."/>
        </authorList>
    </citation>
    <scope>NUCLEOTIDE SEQUENCE [LARGE SCALE GENOMIC DNA]</scope>
    <source>
        <strain evidence="7 8">DOAB 1069</strain>
    </source>
</reference>
<feature type="domain" description="HTH lysR-type" evidence="6">
    <location>
        <begin position="1"/>
        <end position="58"/>
    </location>
</feature>
<dbReference type="SUPFAM" id="SSF46785">
    <property type="entry name" value="Winged helix' DNA-binding domain"/>
    <property type="match status" value="1"/>
</dbReference>
<evidence type="ECO:0000259" key="6">
    <source>
        <dbReference type="PROSITE" id="PS50931"/>
    </source>
</evidence>
<dbReference type="PROSITE" id="PS50931">
    <property type="entry name" value="HTH_LYSR"/>
    <property type="match status" value="1"/>
</dbReference>